<organism evidence="8 9">
    <name type="scientific">Paenibacillus lautus</name>
    <name type="common">Bacillus lautus</name>
    <dbReference type="NCBI Taxonomy" id="1401"/>
    <lineage>
        <taxon>Bacteria</taxon>
        <taxon>Bacillati</taxon>
        <taxon>Bacillota</taxon>
        <taxon>Bacilli</taxon>
        <taxon>Bacillales</taxon>
        <taxon>Paenibacillaceae</taxon>
        <taxon>Paenibacillus</taxon>
    </lineage>
</organism>
<evidence type="ECO:0000259" key="7">
    <source>
        <dbReference type="Pfam" id="PF12698"/>
    </source>
</evidence>
<dbReference type="EMBL" id="CP032412">
    <property type="protein sequence ID" value="AYB41903.1"/>
    <property type="molecule type" value="Genomic_DNA"/>
</dbReference>
<feature type="transmembrane region" description="Helical" evidence="6">
    <location>
        <begin position="201"/>
        <end position="224"/>
    </location>
</feature>
<reference evidence="8 9" key="1">
    <citation type="submission" date="2018-09" db="EMBL/GenBank/DDBJ databases">
        <title>Genome Sequence of Paenibacillus lautus Strain E7593-69, Azo Dye-Degrading Bacteria, Isolated from Commercial Tattoo Inks.</title>
        <authorList>
            <person name="Nho S.W."/>
            <person name="Kim S.-J."/>
            <person name="Kweon O."/>
            <person name="Cerniglia C.E."/>
        </authorList>
    </citation>
    <scope>NUCLEOTIDE SEQUENCE [LARGE SCALE GENOMIC DNA]</scope>
    <source>
        <strain evidence="8 9">E7593-69</strain>
    </source>
</reference>
<feature type="domain" description="ABC-2 type transporter transmembrane" evidence="7">
    <location>
        <begin position="18"/>
        <end position="381"/>
    </location>
</feature>
<dbReference type="RefSeq" id="WP_119846199.1">
    <property type="nucleotide sequence ID" value="NZ_CP032412.1"/>
</dbReference>
<evidence type="ECO:0000256" key="1">
    <source>
        <dbReference type="ARBA" id="ARBA00004651"/>
    </source>
</evidence>
<keyword evidence="3 6" id="KW-0812">Transmembrane</keyword>
<dbReference type="Proteomes" id="UP000266552">
    <property type="component" value="Chromosome"/>
</dbReference>
<gene>
    <name evidence="8" type="ORF">D5F53_00700</name>
</gene>
<accession>A0A385TE65</accession>
<dbReference type="GO" id="GO:0140359">
    <property type="term" value="F:ABC-type transporter activity"/>
    <property type="evidence" value="ECO:0007669"/>
    <property type="project" value="InterPro"/>
</dbReference>
<dbReference type="Pfam" id="PF12698">
    <property type="entry name" value="ABC2_membrane_3"/>
    <property type="match status" value="1"/>
</dbReference>
<keyword evidence="4 6" id="KW-1133">Transmembrane helix</keyword>
<dbReference type="PANTHER" id="PTHR30294">
    <property type="entry name" value="MEMBRANE COMPONENT OF ABC TRANSPORTER YHHJ-RELATED"/>
    <property type="match status" value="1"/>
</dbReference>
<dbReference type="GO" id="GO:0005886">
    <property type="term" value="C:plasma membrane"/>
    <property type="evidence" value="ECO:0007669"/>
    <property type="project" value="UniProtKB-SubCell"/>
</dbReference>
<evidence type="ECO:0000256" key="4">
    <source>
        <dbReference type="ARBA" id="ARBA00022989"/>
    </source>
</evidence>
<dbReference type="KEGG" id="plw:D5F53_00700"/>
<evidence type="ECO:0000256" key="2">
    <source>
        <dbReference type="ARBA" id="ARBA00022475"/>
    </source>
</evidence>
<feature type="transmembrane region" description="Helical" evidence="6">
    <location>
        <begin position="278"/>
        <end position="300"/>
    </location>
</feature>
<evidence type="ECO:0000256" key="5">
    <source>
        <dbReference type="ARBA" id="ARBA00023136"/>
    </source>
</evidence>
<feature type="transmembrane region" description="Helical" evidence="6">
    <location>
        <begin position="361"/>
        <end position="386"/>
    </location>
</feature>
<feature type="transmembrane region" description="Helical" evidence="6">
    <location>
        <begin position="245"/>
        <end position="272"/>
    </location>
</feature>
<sequence>MNTMFIAWFELKRMATSRSVLINQFLLPLILIFILGNALSGWFGNDQEFKQPSVRVGLVLDAEAGGQLPGSMQALTGLPQIQDLLEPEVVSSREEAEGKLRRGEVDYAVVVPASFDERMGQGAGVKIELLPGRDRELNLVADTVFKTFIADANHKQAEVVVMGGDQVLAAQAAAPVETSDGPNVTIGQLSEKGATYSAAQYYAASMLIMFLLYSGLMASSSLLGERESRTLYRLQSAPVNPGTVFAGKIIGCSLITLAQAAAIVLGSMWLYGVKWGPHPLLLIMVCVLITLSSMTIATFITLVSSTAAGARGLMQAIIIAMTFVSGGFMPLPVEFFQKLGAFTVNHWAMQSMLRMMLDSDVHLIVACVGMLAAITAALSAAAMITYRKVGYHA</sequence>
<dbReference type="InterPro" id="IPR013525">
    <property type="entry name" value="ABC2_TM"/>
</dbReference>
<keyword evidence="5 6" id="KW-0472">Membrane</keyword>
<keyword evidence="9" id="KW-1185">Reference proteome</keyword>
<dbReference type="InterPro" id="IPR051449">
    <property type="entry name" value="ABC-2_transporter_component"/>
</dbReference>
<evidence type="ECO:0000313" key="8">
    <source>
        <dbReference type="EMBL" id="AYB41903.1"/>
    </source>
</evidence>
<protein>
    <submittedName>
        <fullName evidence="8">ABC transporter permease</fullName>
    </submittedName>
</protein>
<evidence type="ECO:0000256" key="3">
    <source>
        <dbReference type="ARBA" id="ARBA00022692"/>
    </source>
</evidence>
<proteinExistence type="predicted"/>
<comment type="subcellular location">
    <subcellularLocation>
        <location evidence="1">Cell membrane</location>
        <topology evidence="1">Multi-pass membrane protein</topology>
    </subcellularLocation>
</comment>
<feature type="transmembrane region" description="Helical" evidence="6">
    <location>
        <begin position="312"/>
        <end position="331"/>
    </location>
</feature>
<dbReference type="PANTHER" id="PTHR30294:SF29">
    <property type="entry name" value="MULTIDRUG ABC TRANSPORTER PERMEASE YBHS-RELATED"/>
    <property type="match status" value="1"/>
</dbReference>
<evidence type="ECO:0000256" key="6">
    <source>
        <dbReference type="SAM" id="Phobius"/>
    </source>
</evidence>
<name>A0A385TE65_PAELA</name>
<keyword evidence="2" id="KW-1003">Cell membrane</keyword>
<evidence type="ECO:0000313" key="9">
    <source>
        <dbReference type="Proteomes" id="UP000266552"/>
    </source>
</evidence>
<dbReference type="AlphaFoldDB" id="A0A385TE65"/>